<reference evidence="1" key="2">
    <citation type="journal article" date="2022" name="New Phytol.">
        <title>Evolutionary transition to the ectomycorrhizal habit in the genomes of a hyperdiverse lineage of mushroom-forming fungi.</title>
        <authorList>
            <person name="Looney B."/>
            <person name="Miyauchi S."/>
            <person name="Morin E."/>
            <person name="Drula E."/>
            <person name="Courty P.E."/>
            <person name="Kohler A."/>
            <person name="Kuo A."/>
            <person name="LaButti K."/>
            <person name="Pangilinan J."/>
            <person name="Lipzen A."/>
            <person name="Riley R."/>
            <person name="Andreopoulos W."/>
            <person name="He G."/>
            <person name="Johnson J."/>
            <person name="Nolan M."/>
            <person name="Tritt A."/>
            <person name="Barry K.W."/>
            <person name="Grigoriev I.V."/>
            <person name="Nagy L.G."/>
            <person name="Hibbett D."/>
            <person name="Henrissat B."/>
            <person name="Matheny P.B."/>
            <person name="Labbe J."/>
            <person name="Martin F.M."/>
        </authorList>
    </citation>
    <scope>NUCLEOTIDE SEQUENCE</scope>
    <source>
        <strain evidence="1">FP105234-sp</strain>
    </source>
</reference>
<feature type="non-terminal residue" evidence="1">
    <location>
        <position position="1"/>
    </location>
</feature>
<dbReference type="EMBL" id="MU276091">
    <property type="protein sequence ID" value="KAI0041975.1"/>
    <property type="molecule type" value="Genomic_DNA"/>
</dbReference>
<gene>
    <name evidence="1" type="ORF">FA95DRAFT_1472705</name>
</gene>
<protein>
    <submittedName>
        <fullName evidence="1">Uncharacterized protein</fullName>
    </submittedName>
</protein>
<evidence type="ECO:0000313" key="1">
    <source>
        <dbReference type="EMBL" id="KAI0041975.1"/>
    </source>
</evidence>
<reference evidence="1" key="1">
    <citation type="submission" date="2021-02" db="EMBL/GenBank/DDBJ databases">
        <authorList>
            <consortium name="DOE Joint Genome Institute"/>
            <person name="Ahrendt S."/>
            <person name="Looney B.P."/>
            <person name="Miyauchi S."/>
            <person name="Morin E."/>
            <person name="Drula E."/>
            <person name="Courty P.E."/>
            <person name="Chicoki N."/>
            <person name="Fauchery L."/>
            <person name="Kohler A."/>
            <person name="Kuo A."/>
            <person name="Labutti K."/>
            <person name="Pangilinan J."/>
            <person name="Lipzen A."/>
            <person name="Riley R."/>
            <person name="Andreopoulos W."/>
            <person name="He G."/>
            <person name="Johnson J."/>
            <person name="Barry K.W."/>
            <person name="Grigoriev I.V."/>
            <person name="Nagy L."/>
            <person name="Hibbett D."/>
            <person name="Henrissat B."/>
            <person name="Matheny P.B."/>
            <person name="Labbe J."/>
            <person name="Martin F."/>
        </authorList>
    </citation>
    <scope>NUCLEOTIDE SEQUENCE</scope>
    <source>
        <strain evidence="1">FP105234-sp</strain>
    </source>
</reference>
<evidence type="ECO:0000313" key="2">
    <source>
        <dbReference type="Proteomes" id="UP000814033"/>
    </source>
</evidence>
<proteinExistence type="predicted"/>
<comment type="caution">
    <text evidence="1">The sequence shown here is derived from an EMBL/GenBank/DDBJ whole genome shotgun (WGS) entry which is preliminary data.</text>
</comment>
<name>A0ACB8RDA5_9AGAM</name>
<feature type="non-terminal residue" evidence="1">
    <location>
        <position position="305"/>
    </location>
</feature>
<dbReference type="Proteomes" id="UP000814033">
    <property type="component" value="Unassembled WGS sequence"/>
</dbReference>
<keyword evidence="2" id="KW-1185">Reference proteome</keyword>
<organism evidence="1 2">
    <name type="scientific">Auriscalpium vulgare</name>
    <dbReference type="NCBI Taxonomy" id="40419"/>
    <lineage>
        <taxon>Eukaryota</taxon>
        <taxon>Fungi</taxon>
        <taxon>Dikarya</taxon>
        <taxon>Basidiomycota</taxon>
        <taxon>Agaricomycotina</taxon>
        <taxon>Agaricomycetes</taxon>
        <taxon>Russulales</taxon>
        <taxon>Auriscalpiaceae</taxon>
        <taxon>Auriscalpium</taxon>
    </lineage>
</organism>
<sequence length="305" mass="33817">RTPTVRGIQIPGLADPVLVRLFADDTLIFLSAVDKYAEVQLILDLWCAVSGAKFNIDKTEIIPIGKPAHRLTVLTTRKLHPTDAAIPLRVHIADEGESVRYLGGWIGNHADDASPWNKVVESINASLHHWRKGHPTLFAKKHIIQMVVAGKTQYLAKVQGMPPVVETTLLKVIRNFVWEDAAHPPLALKHLYPTRDLGGIGLLDLASRNEAIHLMGLKSFLDLSPSRPTWAFVTDLLINRLAPKEIPTPAKSNYFLQTWTVPLQGPRAPDLPLPVRLMLKTAKTFDVSLNAIRLSSSLQAQLPAW</sequence>
<accession>A0ACB8RDA5</accession>